<dbReference type="InterPro" id="IPR003148">
    <property type="entry name" value="RCK_N"/>
</dbReference>
<dbReference type="InterPro" id="IPR036721">
    <property type="entry name" value="RCK_C_sf"/>
</dbReference>
<dbReference type="SUPFAM" id="SSF81324">
    <property type="entry name" value="Voltage-gated potassium channels"/>
    <property type="match status" value="1"/>
</dbReference>
<keyword evidence="5" id="KW-0407">Ion channel</keyword>
<keyword evidence="2" id="KW-0812">Transmembrane</keyword>
<feature type="domain" description="RCK C-terminal" evidence="4">
    <location>
        <begin position="251"/>
        <end position="335"/>
    </location>
</feature>
<evidence type="ECO:0000256" key="1">
    <source>
        <dbReference type="ARBA" id="ARBA00004651"/>
    </source>
</evidence>
<keyword evidence="5" id="KW-0813">Transport</keyword>
<reference evidence="5 6" key="1">
    <citation type="submission" date="2021-02" db="EMBL/GenBank/DDBJ databases">
        <title>Complete genome of Desulfoluna sp. strain ASN36.</title>
        <authorList>
            <person name="Takahashi A."/>
            <person name="Kojima H."/>
            <person name="Fukui M."/>
        </authorList>
    </citation>
    <scope>NUCLEOTIDE SEQUENCE [LARGE SCALE GENOMIC DNA]</scope>
    <source>
        <strain evidence="5 6">ASN36</strain>
    </source>
</reference>
<dbReference type="InterPro" id="IPR013099">
    <property type="entry name" value="K_chnl_dom"/>
</dbReference>
<dbReference type="SUPFAM" id="SSF116726">
    <property type="entry name" value="TrkA C-terminal domain-like"/>
    <property type="match status" value="1"/>
</dbReference>
<evidence type="ECO:0000313" key="6">
    <source>
        <dbReference type="Proteomes" id="UP001320148"/>
    </source>
</evidence>
<keyword evidence="2" id="KW-1133">Transmembrane helix</keyword>
<dbReference type="PROSITE" id="PS51201">
    <property type="entry name" value="RCK_N"/>
    <property type="match status" value="1"/>
</dbReference>
<feature type="transmembrane region" description="Helical" evidence="2">
    <location>
        <begin position="63"/>
        <end position="89"/>
    </location>
</feature>
<dbReference type="PANTHER" id="PTHR43833:SF9">
    <property type="entry name" value="POTASSIUM CHANNEL PROTEIN YUGO-RELATED"/>
    <property type="match status" value="1"/>
</dbReference>
<dbReference type="EMBL" id="AP024488">
    <property type="protein sequence ID" value="BCS98772.1"/>
    <property type="molecule type" value="Genomic_DNA"/>
</dbReference>
<feature type="transmembrane region" description="Helical" evidence="2">
    <location>
        <begin position="34"/>
        <end position="51"/>
    </location>
</feature>
<evidence type="ECO:0000259" key="4">
    <source>
        <dbReference type="PROSITE" id="PS51202"/>
    </source>
</evidence>
<dbReference type="Pfam" id="PF02254">
    <property type="entry name" value="TrkA_N"/>
    <property type="match status" value="1"/>
</dbReference>
<dbReference type="RefSeq" id="WP_236890146.1">
    <property type="nucleotide sequence ID" value="NZ_AP024488.1"/>
</dbReference>
<dbReference type="Pfam" id="PF07885">
    <property type="entry name" value="Ion_trans_2"/>
    <property type="match status" value="1"/>
</dbReference>
<feature type="transmembrane region" description="Helical" evidence="2">
    <location>
        <begin position="6"/>
        <end position="27"/>
    </location>
</feature>
<accession>A0ABM7PNI2</accession>
<dbReference type="PROSITE" id="PS51202">
    <property type="entry name" value="RCK_C"/>
    <property type="match status" value="1"/>
</dbReference>
<dbReference type="PANTHER" id="PTHR43833">
    <property type="entry name" value="POTASSIUM CHANNEL PROTEIN 2-RELATED-RELATED"/>
    <property type="match status" value="1"/>
</dbReference>
<keyword evidence="5" id="KW-0406">Ion transport</keyword>
<dbReference type="Pfam" id="PF02080">
    <property type="entry name" value="TrkA_C"/>
    <property type="match status" value="1"/>
</dbReference>
<dbReference type="Gene3D" id="3.30.70.1450">
    <property type="entry name" value="Regulator of K+ conductance, C-terminal domain"/>
    <property type="match status" value="1"/>
</dbReference>
<protein>
    <submittedName>
        <fullName evidence="5">Potassium channel protein</fullName>
    </submittedName>
</protein>
<dbReference type="InterPro" id="IPR050721">
    <property type="entry name" value="Trk_Ktr_HKT_K-transport"/>
</dbReference>
<gene>
    <name evidence="5" type="ORF">DSLASN_44040</name>
</gene>
<sequence length="337" mass="37053">MIQKRLTTFLLVILLVVAIGTLGYYLLFQGQARFIDCLYMTVISITSVGYGEVLNVSSSIPAQIFTMGLITFGMGFILYAISSITALLIEGELSGVRRRRRMNKKIDRLTGHIILVGGGETGRPLADELIISGEEVVIIEQEPERLAMCLEGRHLLHIEGDPTDDANLEKAGILSAKGVVIALPQDKDTLYVTMTARMMNKDLRIVAQVSDPKIEPKLRMAGADSIVAPHTIGALRMASEMIRPAAVDFLDQMLRSEQGPLRIHELPIVQGSPLSGKRLCQTDLRQEYDLLVLGLKHEDAITFNPKASTTLTTGMTLVVMGKIEEIQRLQSRVSSLV</sequence>
<dbReference type="Gene3D" id="3.40.50.720">
    <property type="entry name" value="NAD(P)-binding Rossmann-like Domain"/>
    <property type="match status" value="1"/>
</dbReference>
<name>A0ABM7PNI2_9BACT</name>
<organism evidence="5 6">
    <name type="scientific">Desulfoluna limicola</name>
    <dbReference type="NCBI Taxonomy" id="2810562"/>
    <lineage>
        <taxon>Bacteria</taxon>
        <taxon>Pseudomonadati</taxon>
        <taxon>Thermodesulfobacteriota</taxon>
        <taxon>Desulfobacteria</taxon>
        <taxon>Desulfobacterales</taxon>
        <taxon>Desulfolunaceae</taxon>
        <taxon>Desulfoluna</taxon>
    </lineage>
</organism>
<evidence type="ECO:0000256" key="2">
    <source>
        <dbReference type="SAM" id="Phobius"/>
    </source>
</evidence>
<feature type="domain" description="RCK N-terminal" evidence="3">
    <location>
        <begin position="110"/>
        <end position="227"/>
    </location>
</feature>
<dbReference type="InterPro" id="IPR006037">
    <property type="entry name" value="RCK_C"/>
</dbReference>
<dbReference type="InterPro" id="IPR036291">
    <property type="entry name" value="NAD(P)-bd_dom_sf"/>
</dbReference>
<evidence type="ECO:0000313" key="5">
    <source>
        <dbReference type="EMBL" id="BCS98772.1"/>
    </source>
</evidence>
<comment type="subcellular location">
    <subcellularLocation>
        <location evidence="1">Cell membrane</location>
        <topology evidence="1">Multi-pass membrane protein</topology>
    </subcellularLocation>
</comment>
<keyword evidence="2" id="KW-0472">Membrane</keyword>
<keyword evidence="6" id="KW-1185">Reference proteome</keyword>
<dbReference type="GO" id="GO:0034220">
    <property type="term" value="P:monoatomic ion transmembrane transport"/>
    <property type="evidence" value="ECO:0007669"/>
    <property type="project" value="UniProtKB-KW"/>
</dbReference>
<dbReference type="Gene3D" id="1.10.287.70">
    <property type="match status" value="1"/>
</dbReference>
<evidence type="ECO:0000259" key="3">
    <source>
        <dbReference type="PROSITE" id="PS51201"/>
    </source>
</evidence>
<dbReference type="SUPFAM" id="SSF51735">
    <property type="entry name" value="NAD(P)-binding Rossmann-fold domains"/>
    <property type="match status" value="1"/>
</dbReference>
<dbReference type="Proteomes" id="UP001320148">
    <property type="component" value="Chromosome"/>
</dbReference>
<proteinExistence type="predicted"/>